<dbReference type="PRINTS" id="PR00455">
    <property type="entry name" value="HTHTETR"/>
</dbReference>
<sequence length="502" mass="56153">MVLLVIFGLARADLLVDEPLHTIPEIDLAFAEAEVHLLSPIGSLGGWVYRTAFSVKRLWRGKATHCPRARKGLFLLKDDVTDCRMEANDTIPTAESLDSDTSTKRFRAKRDAILAAAAEAINEQSAKGMTFADVARRVGLNTTSVTYYFKRKEDLAAACFEYTLEKLLAMLDESLLEPTPQARVAKYLSLNMIRLTRIQRGEETAFAILSDLRAMEEPVLGRLMAGWREVFRKTRSLWGPAANRAQTDLHGGRAHVLLENTFWLPIWLTRYDPDQYPRIEERLMDVFAHGIAGPKATWDPELIDLAHDEPEPGREAFLLAATRLINQLGYRGASVQKIASELNVTKGSFYHHLDAKDDLVLACYKRSLDTVADAQRLADERGGSHWGRLSGTIATLLDVQFSERGPLLRTTALSGLPSESRTQMVDRSNRIARRFAGTMSDGIAEGSIRPVDPLIAAQALMAMQNAAFDMRKWAHTMTRERSIGYYASTLAFGLFDDRILQQ</sequence>
<dbReference type="PANTHER" id="PTHR30055">
    <property type="entry name" value="HTH-TYPE TRANSCRIPTIONAL REGULATOR RUTR"/>
    <property type="match status" value="1"/>
</dbReference>
<evidence type="ECO:0000313" key="7">
    <source>
        <dbReference type="Proteomes" id="UP000652430"/>
    </source>
</evidence>
<dbReference type="InterPro" id="IPR050109">
    <property type="entry name" value="HTH-type_TetR-like_transc_reg"/>
</dbReference>
<dbReference type="EMBL" id="BNAQ01000001">
    <property type="protein sequence ID" value="GHH10811.1"/>
    <property type="molecule type" value="Genomic_DNA"/>
</dbReference>
<evidence type="ECO:0000256" key="3">
    <source>
        <dbReference type="ARBA" id="ARBA00023163"/>
    </source>
</evidence>
<evidence type="ECO:0000256" key="4">
    <source>
        <dbReference type="PROSITE-ProRule" id="PRU00335"/>
    </source>
</evidence>
<dbReference type="PANTHER" id="PTHR30055:SF234">
    <property type="entry name" value="HTH-TYPE TRANSCRIPTIONAL REGULATOR BETI"/>
    <property type="match status" value="1"/>
</dbReference>
<dbReference type="Gene3D" id="1.10.357.10">
    <property type="entry name" value="Tetracycline Repressor, domain 2"/>
    <property type="match status" value="2"/>
</dbReference>
<protein>
    <submittedName>
        <fullName evidence="6">TetR family transcriptional regulator</fullName>
    </submittedName>
</protein>
<gene>
    <name evidence="6" type="ORF">GCM10008023_09100</name>
</gene>
<accession>A0ABQ3LKC5</accession>
<proteinExistence type="predicted"/>
<keyword evidence="3" id="KW-0804">Transcription</keyword>
<evidence type="ECO:0000259" key="5">
    <source>
        <dbReference type="PROSITE" id="PS50977"/>
    </source>
</evidence>
<dbReference type="Pfam" id="PF17932">
    <property type="entry name" value="TetR_C_24"/>
    <property type="match status" value="1"/>
</dbReference>
<feature type="DNA-binding region" description="H-T-H motif" evidence="4">
    <location>
        <begin position="334"/>
        <end position="353"/>
    </location>
</feature>
<organism evidence="6 7">
    <name type="scientific">Sphingomonas glacialis</name>
    <dbReference type="NCBI Taxonomy" id="658225"/>
    <lineage>
        <taxon>Bacteria</taxon>
        <taxon>Pseudomonadati</taxon>
        <taxon>Pseudomonadota</taxon>
        <taxon>Alphaproteobacteria</taxon>
        <taxon>Sphingomonadales</taxon>
        <taxon>Sphingomonadaceae</taxon>
        <taxon>Sphingomonas</taxon>
    </lineage>
</organism>
<dbReference type="InterPro" id="IPR036271">
    <property type="entry name" value="Tet_transcr_reg_TetR-rel_C_sf"/>
</dbReference>
<dbReference type="InterPro" id="IPR041490">
    <property type="entry name" value="KstR2_TetR_C"/>
</dbReference>
<evidence type="ECO:0000256" key="2">
    <source>
        <dbReference type="ARBA" id="ARBA00023125"/>
    </source>
</evidence>
<evidence type="ECO:0000256" key="1">
    <source>
        <dbReference type="ARBA" id="ARBA00023015"/>
    </source>
</evidence>
<keyword evidence="2 4" id="KW-0238">DNA-binding</keyword>
<dbReference type="Pfam" id="PF00440">
    <property type="entry name" value="TetR_N"/>
    <property type="match status" value="2"/>
</dbReference>
<reference evidence="7" key="1">
    <citation type="journal article" date="2019" name="Int. J. Syst. Evol. Microbiol.">
        <title>The Global Catalogue of Microorganisms (GCM) 10K type strain sequencing project: providing services to taxonomists for standard genome sequencing and annotation.</title>
        <authorList>
            <consortium name="The Broad Institute Genomics Platform"/>
            <consortium name="The Broad Institute Genome Sequencing Center for Infectious Disease"/>
            <person name="Wu L."/>
            <person name="Ma J."/>
        </authorList>
    </citation>
    <scope>NUCLEOTIDE SEQUENCE [LARGE SCALE GENOMIC DNA]</scope>
    <source>
        <strain evidence="7">CGMCC 1.8957</strain>
    </source>
</reference>
<dbReference type="InterPro" id="IPR009057">
    <property type="entry name" value="Homeodomain-like_sf"/>
</dbReference>
<keyword evidence="1" id="KW-0805">Transcription regulation</keyword>
<name>A0ABQ3LKC5_9SPHN</name>
<dbReference type="PROSITE" id="PS50977">
    <property type="entry name" value="HTH_TETR_2"/>
    <property type="match status" value="2"/>
</dbReference>
<evidence type="ECO:0000313" key="6">
    <source>
        <dbReference type="EMBL" id="GHH10811.1"/>
    </source>
</evidence>
<keyword evidence="7" id="KW-1185">Reference proteome</keyword>
<dbReference type="SUPFAM" id="SSF48498">
    <property type="entry name" value="Tetracyclin repressor-like, C-terminal domain"/>
    <property type="match status" value="1"/>
</dbReference>
<feature type="domain" description="HTH tetR-type" evidence="5">
    <location>
        <begin position="107"/>
        <end position="167"/>
    </location>
</feature>
<dbReference type="SUPFAM" id="SSF46689">
    <property type="entry name" value="Homeodomain-like"/>
    <property type="match status" value="2"/>
</dbReference>
<feature type="DNA-binding region" description="H-T-H motif" evidence="4">
    <location>
        <begin position="130"/>
        <end position="149"/>
    </location>
</feature>
<dbReference type="Gene3D" id="1.10.10.60">
    <property type="entry name" value="Homeodomain-like"/>
    <property type="match status" value="1"/>
</dbReference>
<comment type="caution">
    <text evidence="6">The sequence shown here is derived from an EMBL/GenBank/DDBJ whole genome shotgun (WGS) entry which is preliminary data.</text>
</comment>
<dbReference type="InterPro" id="IPR001647">
    <property type="entry name" value="HTH_TetR"/>
</dbReference>
<feature type="domain" description="HTH tetR-type" evidence="5">
    <location>
        <begin position="311"/>
        <end position="371"/>
    </location>
</feature>
<dbReference type="Proteomes" id="UP000652430">
    <property type="component" value="Unassembled WGS sequence"/>
</dbReference>